<name>A0A1B6G7I3_9HEMI</name>
<dbReference type="EMBL" id="GECZ01011476">
    <property type="protein sequence ID" value="JAS58293.1"/>
    <property type="molecule type" value="Transcribed_RNA"/>
</dbReference>
<gene>
    <name evidence="1" type="ORF">g.2043</name>
</gene>
<accession>A0A1B6G7I3</accession>
<evidence type="ECO:0000313" key="1">
    <source>
        <dbReference type="EMBL" id="JAS58293.1"/>
    </source>
</evidence>
<feature type="non-terminal residue" evidence="1">
    <location>
        <position position="246"/>
    </location>
</feature>
<protein>
    <submittedName>
        <fullName evidence="1">Uncharacterized protein</fullName>
    </submittedName>
</protein>
<organism evidence="1">
    <name type="scientific">Cuerna arida</name>
    <dbReference type="NCBI Taxonomy" id="1464854"/>
    <lineage>
        <taxon>Eukaryota</taxon>
        <taxon>Metazoa</taxon>
        <taxon>Ecdysozoa</taxon>
        <taxon>Arthropoda</taxon>
        <taxon>Hexapoda</taxon>
        <taxon>Insecta</taxon>
        <taxon>Pterygota</taxon>
        <taxon>Neoptera</taxon>
        <taxon>Paraneoptera</taxon>
        <taxon>Hemiptera</taxon>
        <taxon>Auchenorrhyncha</taxon>
        <taxon>Membracoidea</taxon>
        <taxon>Cicadellidae</taxon>
        <taxon>Cicadellinae</taxon>
        <taxon>Proconiini</taxon>
        <taxon>Cuerna</taxon>
    </lineage>
</organism>
<dbReference type="AlphaFoldDB" id="A0A1B6G7I3"/>
<proteinExistence type="predicted"/>
<sequence length="246" mass="28791">MWFLLNRLCLKCKVKLCFQTVKLYKSTSTIENGVIMDTLRQLGFAELEANQIARNKHVQNVEIPKMKRILERIKKLGFSPGEIVKYRTFLTLSPIAIDHYYKILEECGVSVDNIKLEFLSRTKFLKLLKMPTSELKKKGLIEKGIDVKKNILRYSDLPSGIHVPETDDSQCLEMTQTDAVKLYLCWRLDLKREEVDKMYRSYKCLHYKSIRLVRQCYDVVTSNIGMSVEKVRRNGYLLQGHPDNYL</sequence>
<dbReference type="Gene3D" id="1.25.70.10">
    <property type="entry name" value="Transcription termination factor 3, mitochondrial"/>
    <property type="match status" value="1"/>
</dbReference>
<reference evidence="1" key="1">
    <citation type="submission" date="2015-11" db="EMBL/GenBank/DDBJ databases">
        <title>De novo transcriptome assembly of four potential Pierce s Disease insect vectors from Arizona vineyards.</title>
        <authorList>
            <person name="Tassone E.E."/>
        </authorList>
    </citation>
    <scope>NUCLEOTIDE SEQUENCE</scope>
</reference>
<dbReference type="InterPro" id="IPR038538">
    <property type="entry name" value="MTERF_sf"/>
</dbReference>